<keyword evidence="3" id="KW-0378">Hydrolase</keyword>
<proteinExistence type="predicted"/>
<feature type="transmembrane region" description="Helical" evidence="1">
    <location>
        <begin position="178"/>
        <end position="198"/>
    </location>
</feature>
<organism evidence="3 4">
    <name type="scientific">Paenibacillus hexagrammi</name>
    <dbReference type="NCBI Taxonomy" id="2908839"/>
    <lineage>
        <taxon>Bacteria</taxon>
        <taxon>Bacillati</taxon>
        <taxon>Bacillota</taxon>
        <taxon>Bacilli</taxon>
        <taxon>Bacillales</taxon>
        <taxon>Paenibacillaceae</taxon>
        <taxon>Paenibacillus</taxon>
    </lineage>
</organism>
<dbReference type="PANTHER" id="PTHR39430:SF1">
    <property type="entry name" value="PROTEASE"/>
    <property type="match status" value="1"/>
</dbReference>
<protein>
    <submittedName>
        <fullName evidence="3">CPBP family intramembrane metalloprotease</fullName>
    </submittedName>
</protein>
<feature type="transmembrane region" description="Helical" evidence="1">
    <location>
        <begin position="72"/>
        <end position="90"/>
    </location>
</feature>
<keyword evidence="1" id="KW-0472">Membrane</keyword>
<sequence>MNERKGAWISSLAIAGKLLLTLFFAFLITVVLAFIAAVIVVVQHPELMSGHQQPEMIISRIVQDPIFTKGSMYAQFIGFVGSVFVSYVIFERRNRWSIGLGTRFFGRRLGEGFAAGVILISLSCGLIWISRGVKLHAVEGGVLFSSDMLWGVFLFICVGINEEMFARGYLQGLVNHRFGPRTGIAVSSLVFALLHAFNPGMWNNPLPVLNLLLAGLLFGVSREASGGLWMPIAMHFSWNFFQGNVYGFLVSGTQTKSVFHIQQQGPDWISGGAFGAEGSLITSMVLIGGILAIRAYYRKQSHYSSRLYTSIYK</sequence>
<keyword evidence="1" id="KW-0812">Transmembrane</keyword>
<feature type="domain" description="CAAX prenyl protease 2/Lysostaphin resistance protein A-like" evidence="2">
    <location>
        <begin position="147"/>
        <end position="241"/>
    </location>
</feature>
<dbReference type="PANTHER" id="PTHR39430">
    <property type="entry name" value="MEMBRANE-ASSOCIATED PROTEASE-RELATED"/>
    <property type="match status" value="1"/>
</dbReference>
<accession>A0ABY3SBJ7</accession>
<dbReference type="Proteomes" id="UP001649230">
    <property type="component" value="Chromosome"/>
</dbReference>
<keyword evidence="3" id="KW-0645">Protease</keyword>
<feature type="transmembrane region" description="Helical" evidence="1">
    <location>
        <begin position="149"/>
        <end position="166"/>
    </location>
</feature>
<keyword evidence="4" id="KW-1185">Reference proteome</keyword>
<name>A0ABY3SBJ7_9BACL</name>
<dbReference type="InterPro" id="IPR003675">
    <property type="entry name" value="Rce1/LyrA-like_dom"/>
</dbReference>
<evidence type="ECO:0000313" key="4">
    <source>
        <dbReference type="Proteomes" id="UP001649230"/>
    </source>
</evidence>
<feature type="transmembrane region" description="Helical" evidence="1">
    <location>
        <begin position="111"/>
        <end position="129"/>
    </location>
</feature>
<feature type="transmembrane region" description="Helical" evidence="1">
    <location>
        <begin position="269"/>
        <end position="297"/>
    </location>
</feature>
<evidence type="ECO:0000259" key="2">
    <source>
        <dbReference type="Pfam" id="PF02517"/>
    </source>
</evidence>
<keyword evidence="1" id="KW-1133">Transmembrane helix</keyword>
<dbReference type="Pfam" id="PF02517">
    <property type="entry name" value="Rce1-like"/>
    <property type="match status" value="1"/>
</dbReference>
<gene>
    <name evidence="3" type="ORF">L0M14_15575</name>
</gene>
<dbReference type="GO" id="GO:0008237">
    <property type="term" value="F:metallopeptidase activity"/>
    <property type="evidence" value="ECO:0007669"/>
    <property type="project" value="UniProtKB-KW"/>
</dbReference>
<feature type="transmembrane region" description="Helical" evidence="1">
    <location>
        <begin position="12"/>
        <end position="42"/>
    </location>
</feature>
<reference evidence="3 4" key="1">
    <citation type="journal article" date="2024" name="Int. J. Syst. Evol. Microbiol.">
        <title>Paenibacillus hexagrammi sp. nov., a novel bacterium isolated from the gut content of Hexagrammos agrammus.</title>
        <authorList>
            <person name="Jung H.K."/>
            <person name="Kim D.G."/>
            <person name="Zin H."/>
            <person name="Park J."/>
            <person name="Jung H."/>
            <person name="Kim Y.O."/>
            <person name="Kong H.J."/>
            <person name="Kim J.W."/>
            <person name="Kim Y.S."/>
        </authorList>
    </citation>
    <scope>NUCLEOTIDE SEQUENCE [LARGE SCALE GENOMIC DNA]</scope>
    <source>
        <strain evidence="3 4">YPD9-1</strain>
    </source>
</reference>
<evidence type="ECO:0000256" key="1">
    <source>
        <dbReference type="SAM" id="Phobius"/>
    </source>
</evidence>
<evidence type="ECO:0000313" key="3">
    <source>
        <dbReference type="EMBL" id="UJF31286.1"/>
    </source>
</evidence>
<dbReference type="EMBL" id="CP090978">
    <property type="protein sequence ID" value="UJF31286.1"/>
    <property type="molecule type" value="Genomic_DNA"/>
</dbReference>
<dbReference type="RefSeq" id="WP_235117633.1">
    <property type="nucleotide sequence ID" value="NZ_CP090978.1"/>
</dbReference>
<keyword evidence="3" id="KW-0482">Metalloprotease</keyword>